<proteinExistence type="predicted"/>
<accession>A0A3P7IB70</accession>
<name>A0A3P7IB70_STRVU</name>
<dbReference type="InterPro" id="IPR042269">
    <property type="entry name" value="Ser_carbopepase_S28_SKS"/>
</dbReference>
<dbReference type="GO" id="GO:0006508">
    <property type="term" value="P:proteolysis"/>
    <property type="evidence" value="ECO:0007669"/>
    <property type="project" value="InterPro"/>
</dbReference>
<dbReference type="AlphaFoldDB" id="A0A3P7IB70"/>
<evidence type="ECO:0000313" key="1">
    <source>
        <dbReference type="EMBL" id="VDM66756.1"/>
    </source>
</evidence>
<protein>
    <submittedName>
        <fullName evidence="1">Uncharacterized protein</fullName>
    </submittedName>
</protein>
<reference evidence="1 2" key="1">
    <citation type="submission" date="2018-11" db="EMBL/GenBank/DDBJ databases">
        <authorList>
            <consortium name="Pathogen Informatics"/>
        </authorList>
    </citation>
    <scope>NUCLEOTIDE SEQUENCE [LARGE SCALE GENOMIC DNA]</scope>
</reference>
<dbReference type="Proteomes" id="UP000270094">
    <property type="component" value="Unassembled WGS sequence"/>
</dbReference>
<dbReference type="Gene3D" id="1.20.120.980">
    <property type="entry name" value="Serine carboxypeptidase S28, SKS domain"/>
    <property type="match status" value="1"/>
</dbReference>
<gene>
    <name evidence="1" type="ORF">SVUK_LOCUS1754</name>
</gene>
<dbReference type="EMBL" id="UYYB01003654">
    <property type="protein sequence ID" value="VDM66756.1"/>
    <property type="molecule type" value="Genomic_DNA"/>
</dbReference>
<evidence type="ECO:0000313" key="2">
    <source>
        <dbReference type="Proteomes" id="UP000270094"/>
    </source>
</evidence>
<keyword evidence="2" id="KW-1185">Reference proteome</keyword>
<dbReference type="OrthoDB" id="1735038at2759"/>
<sequence>MHQLALSAAGREKLSKLFTLNPKWTQETNLTSIDLQYFFSIIYGQFQGAVQYSGDNRKGYANGHGIPDMCNIMTNESNTPIENVAKFNEYMTIFYSVRAGLSRFERYRMSAEVLNERRYSFYTRENILSTGHFNVF</sequence>
<organism evidence="1 2">
    <name type="scientific">Strongylus vulgaris</name>
    <name type="common">Blood worm</name>
    <dbReference type="NCBI Taxonomy" id="40348"/>
    <lineage>
        <taxon>Eukaryota</taxon>
        <taxon>Metazoa</taxon>
        <taxon>Ecdysozoa</taxon>
        <taxon>Nematoda</taxon>
        <taxon>Chromadorea</taxon>
        <taxon>Rhabditida</taxon>
        <taxon>Rhabditina</taxon>
        <taxon>Rhabditomorpha</taxon>
        <taxon>Strongyloidea</taxon>
        <taxon>Strongylidae</taxon>
        <taxon>Strongylus</taxon>
    </lineage>
</organism>
<dbReference type="Pfam" id="PF05577">
    <property type="entry name" value="Peptidase_S28"/>
    <property type="match status" value="1"/>
</dbReference>
<dbReference type="InterPro" id="IPR008758">
    <property type="entry name" value="Peptidase_S28"/>
</dbReference>
<dbReference type="GO" id="GO:0070008">
    <property type="term" value="F:serine-type exopeptidase activity"/>
    <property type="evidence" value="ECO:0007669"/>
    <property type="project" value="InterPro"/>
</dbReference>